<protein>
    <submittedName>
        <fullName evidence="1">Uncharacterized protein</fullName>
    </submittedName>
</protein>
<evidence type="ECO:0000313" key="1">
    <source>
        <dbReference type="EMBL" id="CAM9492024.1"/>
    </source>
</evidence>
<name>A0AC59Y8Y8_RANTA</name>
<dbReference type="Proteomes" id="UP001162501">
    <property type="component" value="Chromosome 11"/>
</dbReference>
<proteinExistence type="predicted"/>
<dbReference type="EMBL" id="OX596095">
    <property type="protein sequence ID" value="CAM9492024.1"/>
    <property type="molecule type" value="Genomic_DNA"/>
</dbReference>
<evidence type="ECO:0000313" key="2">
    <source>
        <dbReference type="Proteomes" id="UP001162501"/>
    </source>
</evidence>
<accession>A0AC59Y8Y8</accession>
<organism evidence="1 2">
    <name type="scientific">Rangifer tarandus platyrhynchus</name>
    <name type="common">Svalbard reindeer</name>
    <dbReference type="NCBI Taxonomy" id="3082113"/>
    <lineage>
        <taxon>Eukaryota</taxon>
        <taxon>Metazoa</taxon>
        <taxon>Chordata</taxon>
        <taxon>Craniata</taxon>
        <taxon>Vertebrata</taxon>
        <taxon>Euteleostomi</taxon>
        <taxon>Mammalia</taxon>
        <taxon>Eutheria</taxon>
        <taxon>Laurasiatheria</taxon>
        <taxon>Artiodactyla</taxon>
        <taxon>Ruminantia</taxon>
        <taxon>Pecora</taxon>
        <taxon>Cervidae</taxon>
        <taxon>Odocoileinae</taxon>
        <taxon>Rangifer</taxon>
    </lineage>
</organism>
<sequence>MCSRVHPALPLLLALLMPVSTVNSTRQENDDLTNQTKGDSRLLQRPKRSWVITTLELEEEDPGPFPKFVGELFNNMSANMEIIYLIRGPGVDEYPEIGLFSIEDNVNGKIYVHRSVDREKTPSFKVYCDVAHRLTGHIVDRSLIINIRINDVNDHAPEFPEKEFNISVKEDHAAGQPVFQMLALDLDQENTPNSQVLYFLVSQTPVLRESGFRIDRVSGEIRLSGCLDYETAPRFTLVIGARDCGNPPLSSTATVHVHVQDSNNHMPRFTQDHYNIQIAEGRASQGVLRLGVQDGDSPSTAAWRMKFDITNGNEEGHFDISTDPETNEGILSVIKPLDHETQPAWSLVVAVENEEPLFSCEGGQLQRPPQASASAIVSVRVTNANDPPTFHPGTFIVSEVDGAGPGTRLGMFNATDPDRTSGQIRYKLAYDPANWVSIDERSGVVITVKPVDRESPHVNDSIYVIIAHAVDDGVPPQTGTGTMLLFLSDVNDNAPVLRPSSQHLEVCQSAGDKALLIEAEDSDLEPYSDPFTFKLDSTRGHTGDMWRLGENRGYSVELLMQRSLPLGDYSVPLLIGDKQGLSQKQTVHVRVCSCPDGFTCAEPLVARAGVLQGALAPLGVAFMALAAALLLLLRCRLVSRAERQGHLVPWNEGIQTLITWNEESRADPLQGRSYLRDHMPAPSISPAEVGAKLGAKDVNEMPLSLLSASDQLHLVLGTPGHGVFFEPTVRNKYSTPVFLDTTVTRGPLEMRAGLMMEVLSQLCGTHDPEGSPGYPPHIYAEEGECEQADSLSSLTCSEHDLPSDLLASLGPKAAPLEEIYSEATPENKEQPVKTTQVPGGASSGWPFQLSAGEAAAGT</sequence>
<reference evidence="1" key="1">
    <citation type="submission" date="2023-05" db="EMBL/GenBank/DDBJ databases">
        <authorList>
            <consortium name="ELIXIR-Norway"/>
        </authorList>
    </citation>
    <scope>NUCLEOTIDE SEQUENCE</scope>
</reference>
<reference evidence="1" key="2">
    <citation type="submission" date="2025-03" db="EMBL/GenBank/DDBJ databases">
        <authorList>
            <consortium name="ELIXIR-Norway"/>
            <consortium name="Elixir Norway"/>
        </authorList>
    </citation>
    <scope>NUCLEOTIDE SEQUENCE</scope>
</reference>
<gene>
    <name evidence="1" type="ORF">MRATA1EN22A_LOCUS3272</name>
</gene>